<sequence>MVFDVVEGFSLLASKMVMAKRAAEVLVLLAQSFLFMKSFDENLFRRMFKEDNS</sequence>
<gene>
    <name evidence="2" type="ORF">PC110_g16881</name>
    <name evidence="1" type="ORF">PC129_g13669</name>
</gene>
<evidence type="ECO:0000313" key="2">
    <source>
        <dbReference type="EMBL" id="RAW26712.1"/>
    </source>
</evidence>
<evidence type="ECO:0000313" key="1">
    <source>
        <dbReference type="EMBL" id="KAG3215443.1"/>
    </source>
</evidence>
<dbReference type="EMBL" id="MJFZ01000624">
    <property type="protein sequence ID" value="RAW26712.1"/>
    <property type="molecule type" value="Genomic_DNA"/>
</dbReference>
<organism evidence="2 3">
    <name type="scientific">Phytophthora cactorum</name>
    <dbReference type="NCBI Taxonomy" id="29920"/>
    <lineage>
        <taxon>Eukaryota</taxon>
        <taxon>Sar</taxon>
        <taxon>Stramenopiles</taxon>
        <taxon>Oomycota</taxon>
        <taxon>Peronosporomycetes</taxon>
        <taxon>Peronosporales</taxon>
        <taxon>Peronosporaceae</taxon>
        <taxon>Phytophthora</taxon>
    </lineage>
</organism>
<reference evidence="2 3" key="1">
    <citation type="submission" date="2018-01" db="EMBL/GenBank/DDBJ databases">
        <title>Draft genome of the strawberry crown rot pathogen Phytophthora cactorum.</title>
        <authorList>
            <person name="Armitage A.D."/>
            <person name="Lysoe E."/>
            <person name="Nellist C.F."/>
            <person name="Harrison R.J."/>
            <person name="Brurberg M.B."/>
        </authorList>
    </citation>
    <scope>NUCLEOTIDE SEQUENCE [LARGE SCALE GENOMIC DNA]</scope>
    <source>
        <strain evidence="2 3">10300</strain>
    </source>
</reference>
<keyword evidence="3" id="KW-1185">Reference proteome</keyword>
<dbReference type="EMBL" id="RCMV01000556">
    <property type="protein sequence ID" value="KAG3215443.1"/>
    <property type="molecule type" value="Genomic_DNA"/>
</dbReference>
<dbReference type="AlphaFoldDB" id="A0A329RTJ0"/>
<dbReference type="Proteomes" id="UP000760860">
    <property type="component" value="Unassembled WGS sequence"/>
</dbReference>
<reference evidence="1" key="2">
    <citation type="submission" date="2018-05" db="EMBL/GenBank/DDBJ databases">
        <title>Effector identification in a new, highly contiguous assembly of the strawberry crown rot pathogen Phytophthora cactorum.</title>
        <authorList>
            <person name="Armitage A.D."/>
            <person name="Nellist C.F."/>
            <person name="Bates H."/>
            <person name="Vickerstaff R.J."/>
            <person name="Harrison R.J."/>
        </authorList>
    </citation>
    <scope>NUCLEOTIDE SEQUENCE</scope>
    <source>
        <strain evidence="1">P421</strain>
    </source>
</reference>
<comment type="caution">
    <text evidence="2">The sequence shown here is derived from an EMBL/GenBank/DDBJ whole genome shotgun (WGS) entry which is preliminary data.</text>
</comment>
<accession>A0A329RTJ0</accession>
<dbReference type="VEuPathDB" id="FungiDB:PC110_g16881"/>
<proteinExistence type="predicted"/>
<evidence type="ECO:0000313" key="3">
    <source>
        <dbReference type="Proteomes" id="UP000251314"/>
    </source>
</evidence>
<name>A0A329RTJ0_9STRA</name>
<protein>
    <submittedName>
        <fullName evidence="2">Uncharacterized protein</fullName>
    </submittedName>
</protein>
<dbReference type="Proteomes" id="UP000251314">
    <property type="component" value="Unassembled WGS sequence"/>
</dbReference>
<dbReference type="OrthoDB" id="10285163at2759"/>